<feature type="compositionally biased region" description="Basic residues" evidence="1">
    <location>
        <begin position="24"/>
        <end position="34"/>
    </location>
</feature>
<name>K8EAN8_9CHLO</name>
<dbReference type="PANTHER" id="PTHR47661">
    <property type="entry name" value="PHOSPHOGLUCAN PHOSPHATASE LSF1, CHLOROPLASTIC"/>
    <property type="match status" value="1"/>
</dbReference>
<dbReference type="OrthoDB" id="439127at2759"/>
<dbReference type="InterPro" id="IPR036034">
    <property type="entry name" value="PDZ_sf"/>
</dbReference>
<evidence type="ECO:0000313" key="3">
    <source>
        <dbReference type="Proteomes" id="UP000198341"/>
    </source>
</evidence>
<gene>
    <name evidence="2" type="ORF">Bathy02g01300</name>
</gene>
<organism evidence="2 3">
    <name type="scientific">Bathycoccus prasinos</name>
    <dbReference type="NCBI Taxonomy" id="41875"/>
    <lineage>
        <taxon>Eukaryota</taxon>
        <taxon>Viridiplantae</taxon>
        <taxon>Chlorophyta</taxon>
        <taxon>Mamiellophyceae</taxon>
        <taxon>Mamiellales</taxon>
        <taxon>Bathycoccaceae</taxon>
        <taxon>Bathycoccus</taxon>
    </lineage>
</organism>
<dbReference type="EMBL" id="FO082277">
    <property type="protein sequence ID" value="CCO14831.1"/>
    <property type="molecule type" value="Genomic_DNA"/>
</dbReference>
<dbReference type="GeneID" id="19017244"/>
<dbReference type="Gene3D" id="2.30.42.10">
    <property type="match status" value="1"/>
</dbReference>
<proteinExistence type="predicted"/>
<evidence type="ECO:0000256" key="1">
    <source>
        <dbReference type="SAM" id="MobiDB-lite"/>
    </source>
</evidence>
<accession>K8EAN8</accession>
<protein>
    <recommendedName>
        <fullName evidence="4">PDZ domain-containing protein</fullName>
    </recommendedName>
</protein>
<evidence type="ECO:0000313" key="2">
    <source>
        <dbReference type="EMBL" id="CCO14831.1"/>
    </source>
</evidence>
<feature type="region of interest" description="Disordered" evidence="1">
    <location>
        <begin position="13"/>
        <end position="52"/>
    </location>
</feature>
<reference evidence="2 3" key="1">
    <citation type="submission" date="2011-10" db="EMBL/GenBank/DDBJ databases">
        <authorList>
            <person name="Genoscope - CEA"/>
        </authorList>
    </citation>
    <scope>NUCLEOTIDE SEQUENCE [LARGE SCALE GENOMIC DNA]</scope>
    <source>
        <strain evidence="2 3">RCC 1105</strain>
    </source>
</reference>
<evidence type="ECO:0008006" key="4">
    <source>
        <dbReference type="Google" id="ProtNLM"/>
    </source>
</evidence>
<feature type="compositionally biased region" description="Low complexity" evidence="1">
    <location>
        <begin position="14"/>
        <end position="23"/>
    </location>
</feature>
<keyword evidence="3" id="KW-1185">Reference proteome</keyword>
<sequence>MFAQHCPHQLRVTSSSSATCSSSHRSKNQSKRRYAACASSPSEGKEGEQDDAIPANCTRVSVEVKKPLGLILEEDGLGGIVVVEVVSEGNSAKTKLIRKGDKILAISAQIKTRTQDYGGVSVGSGEEMIRLQVQGEKFDTIMAAISSYPSQKTMKIDVLKCQE</sequence>
<dbReference type="KEGG" id="bpg:Bathy02g01300"/>
<dbReference type="Proteomes" id="UP000198341">
    <property type="component" value="Chromosome 2"/>
</dbReference>
<dbReference type="SUPFAM" id="SSF50156">
    <property type="entry name" value="PDZ domain-like"/>
    <property type="match status" value="1"/>
</dbReference>
<dbReference type="AlphaFoldDB" id="K8EAN8"/>
<dbReference type="RefSeq" id="XP_007514591.1">
    <property type="nucleotide sequence ID" value="XM_007514529.1"/>
</dbReference>